<dbReference type="SUPFAM" id="SSF56112">
    <property type="entry name" value="Protein kinase-like (PK-like)"/>
    <property type="match status" value="1"/>
</dbReference>
<dbReference type="SMART" id="SM00220">
    <property type="entry name" value="S_TKc"/>
    <property type="match status" value="1"/>
</dbReference>
<protein>
    <recommendedName>
        <fullName evidence="1">non-specific serine/threonine protein kinase</fullName>
        <ecNumber evidence="1">2.7.11.1</ecNumber>
    </recommendedName>
</protein>
<dbReference type="PROSITE" id="PS00107">
    <property type="entry name" value="PROTEIN_KINASE_ATP"/>
    <property type="match status" value="1"/>
</dbReference>
<feature type="domain" description="Protein kinase" evidence="12">
    <location>
        <begin position="142"/>
        <end position="402"/>
    </location>
</feature>
<dbReference type="InterPro" id="IPR019775">
    <property type="entry name" value="WD40_repeat_CS"/>
</dbReference>
<dbReference type="InterPro" id="IPR015943">
    <property type="entry name" value="WD40/YVTN_repeat-like_dom_sf"/>
</dbReference>
<evidence type="ECO:0000256" key="4">
    <source>
        <dbReference type="ARBA" id="ARBA00022679"/>
    </source>
</evidence>
<dbReference type="EC" id="2.7.11.1" evidence="1"/>
<feature type="region of interest" description="Disordered" evidence="11">
    <location>
        <begin position="101"/>
        <end position="140"/>
    </location>
</feature>
<dbReference type="InParanoid" id="A0A6C2YSQ0"/>
<dbReference type="InterPro" id="IPR011009">
    <property type="entry name" value="Kinase-like_dom_sf"/>
</dbReference>
<feature type="repeat" description="WD" evidence="9">
    <location>
        <begin position="805"/>
        <end position="845"/>
    </location>
</feature>
<dbReference type="Pfam" id="PF00400">
    <property type="entry name" value="WD40"/>
    <property type="match status" value="5"/>
</dbReference>
<feature type="repeat" description="WD" evidence="9">
    <location>
        <begin position="782"/>
        <end position="804"/>
    </location>
</feature>
<dbReference type="Gene3D" id="3.30.200.20">
    <property type="entry name" value="Phosphorylase Kinase, domain 1"/>
    <property type="match status" value="1"/>
</dbReference>
<reference evidence="13" key="1">
    <citation type="submission" date="2019-04" db="EMBL/GenBank/DDBJ databases">
        <authorList>
            <consortium name="Science for Life Laboratories"/>
        </authorList>
    </citation>
    <scope>NUCLEOTIDE SEQUENCE</scope>
    <source>
        <strain evidence="13">MBLW1</strain>
    </source>
</reference>
<dbReference type="PROSITE" id="PS00678">
    <property type="entry name" value="WD_REPEATS_1"/>
    <property type="match status" value="1"/>
</dbReference>
<dbReference type="AlphaFoldDB" id="A0A6C2YSQ0"/>
<keyword evidence="7 13" id="KW-0418">Kinase</keyword>
<keyword evidence="5" id="KW-0677">Repeat</keyword>
<dbReference type="GO" id="GO:0004674">
    <property type="term" value="F:protein serine/threonine kinase activity"/>
    <property type="evidence" value="ECO:0007669"/>
    <property type="project" value="UniProtKB-KW"/>
</dbReference>
<evidence type="ECO:0000313" key="14">
    <source>
        <dbReference type="Proteomes" id="UP000464378"/>
    </source>
</evidence>
<dbReference type="InterPro" id="IPR017441">
    <property type="entry name" value="Protein_kinase_ATP_BS"/>
</dbReference>
<keyword evidence="2" id="KW-0723">Serine/threonine-protein kinase</keyword>
<evidence type="ECO:0000259" key="12">
    <source>
        <dbReference type="PROSITE" id="PS50011"/>
    </source>
</evidence>
<dbReference type="PROSITE" id="PS50011">
    <property type="entry name" value="PROTEIN_KINASE_DOM"/>
    <property type="match status" value="1"/>
</dbReference>
<feature type="repeat" description="WD" evidence="9">
    <location>
        <begin position="544"/>
        <end position="575"/>
    </location>
</feature>
<feature type="binding site" evidence="10">
    <location>
        <position position="171"/>
    </location>
    <ligand>
        <name>ATP</name>
        <dbReference type="ChEBI" id="CHEBI:30616"/>
    </ligand>
</feature>
<organism evidence="13">
    <name type="scientific">Tuwongella immobilis</name>
    <dbReference type="NCBI Taxonomy" id="692036"/>
    <lineage>
        <taxon>Bacteria</taxon>
        <taxon>Pseudomonadati</taxon>
        <taxon>Planctomycetota</taxon>
        <taxon>Planctomycetia</taxon>
        <taxon>Gemmatales</taxon>
        <taxon>Gemmataceae</taxon>
        <taxon>Tuwongella</taxon>
    </lineage>
</organism>
<dbReference type="PROSITE" id="PS50082">
    <property type="entry name" value="WD_REPEATS_2"/>
    <property type="match status" value="3"/>
</dbReference>
<evidence type="ECO:0000256" key="9">
    <source>
        <dbReference type="PROSITE-ProRule" id="PRU00221"/>
    </source>
</evidence>
<dbReference type="Gene3D" id="2.130.10.10">
    <property type="entry name" value="YVTN repeat-like/Quinoprotein amine dehydrogenase"/>
    <property type="match status" value="4"/>
</dbReference>
<dbReference type="FunFam" id="1.10.510.10:FF:000021">
    <property type="entry name" value="Serine/threonine protein kinase"/>
    <property type="match status" value="1"/>
</dbReference>
<accession>A0A6C2YSQ0</accession>
<dbReference type="KEGG" id="tim:GMBLW1_48360"/>
<dbReference type="GO" id="GO:0005524">
    <property type="term" value="F:ATP binding"/>
    <property type="evidence" value="ECO:0007669"/>
    <property type="project" value="UniProtKB-UniRule"/>
</dbReference>
<dbReference type="PROSITE" id="PS50294">
    <property type="entry name" value="WD_REPEATS_REGION"/>
    <property type="match status" value="1"/>
</dbReference>
<gene>
    <name evidence="13" type="ORF">GMBLW1_48360</name>
</gene>
<evidence type="ECO:0000256" key="1">
    <source>
        <dbReference type="ARBA" id="ARBA00012513"/>
    </source>
</evidence>
<evidence type="ECO:0000256" key="11">
    <source>
        <dbReference type="SAM" id="MobiDB-lite"/>
    </source>
</evidence>
<dbReference type="InterPro" id="IPR000719">
    <property type="entry name" value="Prot_kinase_dom"/>
</dbReference>
<name>A0A6C2YSQ0_9BACT</name>
<dbReference type="RefSeq" id="WP_162659452.1">
    <property type="nucleotide sequence ID" value="NZ_LR593887.1"/>
</dbReference>
<dbReference type="PANTHER" id="PTHR19848">
    <property type="entry name" value="WD40 REPEAT PROTEIN"/>
    <property type="match status" value="1"/>
</dbReference>
<dbReference type="InterPro" id="IPR001680">
    <property type="entry name" value="WD40_rpt"/>
</dbReference>
<evidence type="ECO:0000256" key="2">
    <source>
        <dbReference type="ARBA" id="ARBA00022527"/>
    </source>
</evidence>
<dbReference type="CDD" id="cd14014">
    <property type="entry name" value="STKc_PknB_like"/>
    <property type="match status" value="1"/>
</dbReference>
<evidence type="ECO:0000256" key="10">
    <source>
        <dbReference type="PROSITE-ProRule" id="PRU10141"/>
    </source>
</evidence>
<dbReference type="EMBL" id="LR586016">
    <property type="protein sequence ID" value="VIP04357.1"/>
    <property type="molecule type" value="Genomic_DNA"/>
</dbReference>
<dbReference type="CDD" id="cd00200">
    <property type="entry name" value="WD40"/>
    <property type="match status" value="1"/>
</dbReference>
<keyword evidence="14" id="KW-1185">Reference proteome</keyword>
<dbReference type="EMBL" id="LR593887">
    <property type="protein sequence ID" value="VTS06076.1"/>
    <property type="molecule type" value="Genomic_DNA"/>
</dbReference>
<dbReference type="Gene3D" id="1.10.510.10">
    <property type="entry name" value="Transferase(Phosphotransferase) domain 1"/>
    <property type="match status" value="1"/>
</dbReference>
<dbReference type="SUPFAM" id="SSF50998">
    <property type="entry name" value="Quinoprotein alcohol dehydrogenase-like"/>
    <property type="match status" value="2"/>
</dbReference>
<evidence type="ECO:0000256" key="7">
    <source>
        <dbReference type="ARBA" id="ARBA00022777"/>
    </source>
</evidence>
<dbReference type="Proteomes" id="UP000464378">
    <property type="component" value="Chromosome"/>
</dbReference>
<keyword evidence="8 10" id="KW-0067">ATP-binding</keyword>
<dbReference type="PROSITE" id="PS00108">
    <property type="entry name" value="PROTEIN_KINASE_ST"/>
    <property type="match status" value="1"/>
</dbReference>
<dbReference type="InterPro" id="IPR008271">
    <property type="entry name" value="Ser/Thr_kinase_AS"/>
</dbReference>
<dbReference type="InterPro" id="IPR011047">
    <property type="entry name" value="Quinoprotein_ADH-like_sf"/>
</dbReference>
<sequence length="1211" mass="132365">MNHPGFEPFERLPLATRQAIDAVCSRFESALIHGETPDLPHDLAHFPADARTVLLTELIHLEWEYRHRRGESVDWASYRDRLPDDAALLSQLQDGLQQSSILMPPSTHRNTEPQSQTVTLLRDREPTLTGPDRSPLPTIPGYEIEGELGRGGMAVVYRAREIALKRPVAIKTILDTRQTGSLHRFRSEAEMAAGLQHPQIVHVFGFGEVDGQPYLVLELLEGGSLADRLRRETLPAISAAQTVAMLARAMAHAHDRQVIHRDLKPSNVLFDHAGNLKIVDFGLAKAANSDHNLTLTGMILGTPCYMAPEQANSEDAKIGPAADIYALGAILYECLTGRPPFKGATVNETLRQVMTDEPPSLRLFDAKIPRDLESICLKCLEKDIGRRYSSASDLAADLDRFIDGRPILAKPIGPAIRTTRWIKRHPAMAMLLLLMILTPAAIATGVGLLLYSQESERGRQLAVESRDRLAQAADATQRALAATESARADLADADYLSRVGLAYRDWLQDRTVAATDRLMGCPPDVRGWEWSMVHRIVRNVPWPWSQHDRDVWTVSATPDGNRLVSADHAGRLVVWGTRERVIRKQEFQQPIWAIAVSPNGKTLAIALRDRGVLLQDLETGTQIQRLKCPNQIVNALAFSPDGTRLATAGGTTGRNIVSTNVEEAPNSFAVRVWDCDTGTVRQTLMGHTDTVFALAFRADGAKLLTGQHGLAIGWELASGRKTEYAVPDQWVRAVQFGRPGSVLVASLDSRVEMFEESTGNRIGFLPHPAGVQAMIPLPGGRLATGSKDHSIRIWDLQSLQEISRFRGHTGDVTCLTRAGEQVLVSGSLDRSIRPWNLAFQQEAVTTQSFSRPQSLQIDHAGKTLYLGNSGGGLHIYRIFGRQLLHRIPVSDGYISAISVRGDDAEVAVADTHGVISICDPITGQRLRQFPSGFPVVSALTYLPRGDRLISAHPGNGLAIWNAATGERIGTLPGRSQLALAFDGSILATIDGDEVIWVNPHTGEIAQRYRPAAAPEVLAISPDGRRVAIVDRNRVVSVVDRLALTEPPIQDRSFAGTVLLPRFTADGRRVVLSGDDGIIRVMDARTGREALMLLTNGLNVLAFDLSISGQSLVAALGDGSLRWWSSSMSPPKILPAPGAEGLAMVGDTLIARCSDGTKQAWTLPNGTPCEVPPGELEMLPMLERNRPHLRIDLLIDRVRIVPLTAPPPAFAR</sequence>
<dbReference type="SMART" id="SM00320">
    <property type="entry name" value="WD40"/>
    <property type="match status" value="13"/>
</dbReference>
<evidence type="ECO:0000256" key="8">
    <source>
        <dbReference type="ARBA" id="ARBA00022840"/>
    </source>
</evidence>
<evidence type="ECO:0000256" key="6">
    <source>
        <dbReference type="ARBA" id="ARBA00022741"/>
    </source>
</evidence>
<keyword evidence="3 9" id="KW-0853">WD repeat</keyword>
<evidence type="ECO:0000313" key="13">
    <source>
        <dbReference type="EMBL" id="VIP04357.1"/>
    </source>
</evidence>
<proteinExistence type="predicted"/>
<keyword evidence="6 10" id="KW-0547">Nucleotide-binding</keyword>
<dbReference type="Pfam" id="PF00069">
    <property type="entry name" value="Pkinase"/>
    <property type="match status" value="1"/>
</dbReference>
<keyword evidence="4" id="KW-0808">Transferase</keyword>
<evidence type="ECO:0000256" key="3">
    <source>
        <dbReference type="ARBA" id="ARBA00022574"/>
    </source>
</evidence>
<evidence type="ECO:0000256" key="5">
    <source>
        <dbReference type="ARBA" id="ARBA00022737"/>
    </source>
</evidence>
<dbReference type="PANTHER" id="PTHR19848:SF8">
    <property type="entry name" value="F-BOX AND WD REPEAT DOMAIN CONTAINING 7"/>
    <property type="match status" value="1"/>
</dbReference>